<dbReference type="RefSeq" id="XP_018188858.1">
    <property type="nucleotide sequence ID" value="XM_018334975.1"/>
</dbReference>
<keyword evidence="4" id="KW-0472">Membrane</keyword>
<dbReference type="InterPro" id="IPR021765">
    <property type="entry name" value="UstYa-like"/>
</dbReference>
<dbReference type="Pfam" id="PF11807">
    <property type="entry name" value="UstYa"/>
    <property type="match status" value="1"/>
</dbReference>
<dbReference type="Proteomes" id="UP000076632">
    <property type="component" value="Unassembled WGS sequence"/>
</dbReference>
<protein>
    <submittedName>
        <fullName evidence="5">Uncharacterized protein</fullName>
    </submittedName>
</protein>
<evidence type="ECO:0000313" key="5">
    <source>
        <dbReference type="EMBL" id="KZF23303.1"/>
    </source>
</evidence>
<dbReference type="GeneID" id="28900112"/>
<reference evidence="5 6" key="1">
    <citation type="journal article" date="2016" name="Fungal Biol.">
        <title>The genome of Xylona heveae provides a window into fungal endophytism.</title>
        <authorList>
            <person name="Gazis R."/>
            <person name="Kuo A."/>
            <person name="Riley R."/>
            <person name="LaButti K."/>
            <person name="Lipzen A."/>
            <person name="Lin J."/>
            <person name="Amirebrahimi M."/>
            <person name="Hesse C.N."/>
            <person name="Spatafora J.W."/>
            <person name="Henrissat B."/>
            <person name="Hainaut M."/>
            <person name="Grigoriev I.V."/>
            <person name="Hibbett D.S."/>
        </authorList>
    </citation>
    <scope>NUCLEOTIDE SEQUENCE [LARGE SCALE GENOMIC DNA]</scope>
    <source>
        <strain evidence="5 6">TC161</strain>
    </source>
</reference>
<name>A0A165HCK7_XYLHT</name>
<dbReference type="InParanoid" id="A0A165HCK7"/>
<feature type="transmembrane region" description="Helical" evidence="4">
    <location>
        <begin position="67"/>
        <end position="90"/>
    </location>
</feature>
<feature type="compositionally biased region" description="Low complexity" evidence="3">
    <location>
        <begin position="1"/>
        <end position="12"/>
    </location>
</feature>
<accession>A0A165HCK7</accession>
<evidence type="ECO:0000256" key="3">
    <source>
        <dbReference type="SAM" id="MobiDB-lite"/>
    </source>
</evidence>
<evidence type="ECO:0000313" key="6">
    <source>
        <dbReference type="Proteomes" id="UP000076632"/>
    </source>
</evidence>
<dbReference type="OrthoDB" id="3687641at2759"/>
<evidence type="ECO:0000256" key="2">
    <source>
        <dbReference type="ARBA" id="ARBA00035112"/>
    </source>
</evidence>
<feature type="compositionally biased region" description="Polar residues" evidence="3">
    <location>
        <begin position="13"/>
        <end position="29"/>
    </location>
</feature>
<dbReference type="STRING" id="1328760.A0A165HCK7"/>
<evidence type="ECO:0000256" key="4">
    <source>
        <dbReference type="SAM" id="Phobius"/>
    </source>
</evidence>
<dbReference type="AlphaFoldDB" id="A0A165HCK7"/>
<dbReference type="EMBL" id="KV407457">
    <property type="protein sequence ID" value="KZF23303.1"/>
    <property type="molecule type" value="Genomic_DNA"/>
</dbReference>
<sequence length="237" mass="27097">MSFPSSTASSTTIDSIMNQSQETNDPSFTSLKDEHEDLASIRMSEEDGFLTGKTLYRSSQSRPMHRYVLWIKYLLVALVWIASIAAAVYISRQKSREHYGLADIFDTELYPVQSAIEVQKVRFLGNLEFDENGTLIETLWDSNAPRYTGEPSDELDARWKSLFRVDGVDLRGVEAETIRGKTYEKPGGWSIVGIDVFHQLHCLNMLRQGLRRDYYTKHDPEPAYTVHLSDTPQNHRG</sequence>
<gene>
    <name evidence="5" type="ORF">L228DRAFT_267312</name>
</gene>
<keyword evidence="4" id="KW-0812">Transmembrane</keyword>
<keyword evidence="6" id="KW-1185">Reference proteome</keyword>
<dbReference type="OMA" id="MHRTSAD"/>
<dbReference type="PANTHER" id="PTHR33365:SF4">
    <property type="entry name" value="CYCLOCHLOROTINE BIOSYNTHESIS PROTEIN O"/>
    <property type="match status" value="1"/>
</dbReference>
<evidence type="ECO:0000256" key="1">
    <source>
        <dbReference type="ARBA" id="ARBA00004685"/>
    </source>
</evidence>
<keyword evidence="4" id="KW-1133">Transmembrane helix</keyword>
<dbReference type="PANTHER" id="PTHR33365">
    <property type="entry name" value="YALI0B05434P"/>
    <property type="match status" value="1"/>
</dbReference>
<organism evidence="5 6">
    <name type="scientific">Xylona heveae (strain CBS 132557 / TC161)</name>
    <dbReference type="NCBI Taxonomy" id="1328760"/>
    <lineage>
        <taxon>Eukaryota</taxon>
        <taxon>Fungi</taxon>
        <taxon>Dikarya</taxon>
        <taxon>Ascomycota</taxon>
        <taxon>Pezizomycotina</taxon>
        <taxon>Xylonomycetes</taxon>
        <taxon>Xylonales</taxon>
        <taxon>Xylonaceae</taxon>
        <taxon>Xylona</taxon>
    </lineage>
</organism>
<proteinExistence type="inferred from homology"/>
<feature type="region of interest" description="Disordered" evidence="3">
    <location>
        <begin position="1"/>
        <end position="29"/>
    </location>
</feature>
<comment type="pathway">
    <text evidence="1">Mycotoxin biosynthesis.</text>
</comment>
<dbReference type="GO" id="GO:0043386">
    <property type="term" value="P:mycotoxin biosynthetic process"/>
    <property type="evidence" value="ECO:0007669"/>
    <property type="project" value="InterPro"/>
</dbReference>
<comment type="similarity">
    <text evidence="2">Belongs to the ustYa family.</text>
</comment>